<dbReference type="AlphaFoldDB" id="A0AAN6XBG7"/>
<dbReference type="Proteomes" id="UP001303160">
    <property type="component" value="Unassembled WGS sequence"/>
</dbReference>
<gene>
    <name evidence="2" type="ORF">QBC40DRAFT_285514</name>
</gene>
<feature type="region of interest" description="Disordered" evidence="1">
    <location>
        <begin position="116"/>
        <end position="146"/>
    </location>
</feature>
<keyword evidence="3" id="KW-1185">Reference proteome</keyword>
<dbReference type="PANTHER" id="PTHR36826:SF1">
    <property type="entry name" value="PROTEIN ECM13"/>
    <property type="match status" value="1"/>
</dbReference>
<feature type="compositionally biased region" description="Acidic residues" evidence="1">
    <location>
        <begin position="212"/>
        <end position="224"/>
    </location>
</feature>
<comment type="caution">
    <text evidence="2">The sequence shown here is derived from an EMBL/GenBank/DDBJ whole genome shotgun (WGS) entry which is preliminary data.</text>
</comment>
<dbReference type="InterPro" id="IPR037738">
    <property type="entry name" value="Ecm13-like"/>
</dbReference>
<accession>A0AAN6XBG7</accession>
<feature type="compositionally biased region" description="Acidic residues" evidence="1">
    <location>
        <begin position="124"/>
        <end position="146"/>
    </location>
</feature>
<feature type="region of interest" description="Disordered" evidence="1">
    <location>
        <begin position="164"/>
        <end position="259"/>
    </location>
</feature>
<evidence type="ECO:0008006" key="4">
    <source>
        <dbReference type="Google" id="ProtNLM"/>
    </source>
</evidence>
<feature type="region of interest" description="Disordered" evidence="1">
    <location>
        <begin position="1"/>
        <end position="24"/>
    </location>
</feature>
<dbReference type="PANTHER" id="PTHR36826">
    <property type="entry name" value="PROTEIN ECM13"/>
    <property type="match status" value="1"/>
</dbReference>
<reference evidence="2" key="2">
    <citation type="submission" date="2023-05" db="EMBL/GenBank/DDBJ databases">
        <authorList>
            <consortium name="Lawrence Berkeley National Laboratory"/>
            <person name="Steindorff A."/>
            <person name="Hensen N."/>
            <person name="Bonometti L."/>
            <person name="Westerberg I."/>
            <person name="Brannstrom I.O."/>
            <person name="Guillou S."/>
            <person name="Cros-Aarteil S."/>
            <person name="Calhoun S."/>
            <person name="Haridas S."/>
            <person name="Kuo A."/>
            <person name="Mondo S."/>
            <person name="Pangilinan J."/>
            <person name="Riley R."/>
            <person name="Labutti K."/>
            <person name="Andreopoulos B."/>
            <person name="Lipzen A."/>
            <person name="Chen C."/>
            <person name="Yanf M."/>
            <person name="Daum C."/>
            <person name="Ng V."/>
            <person name="Clum A."/>
            <person name="Ohm R."/>
            <person name="Martin F."/>
            <person name="Silar P."/>
            <person name="Natvig D."/>
            <person name="Lalanne C."/>
            <person name="Gautier V."/>
            <person name="Ament-Velasquez S.L."/>
            <person name="Kruys A."/>
            <person name="Hutchinson M.I."/>
            <person name="Powell A.J."/>
            <person name="Barry K."/>
            <person name="Miller A.N."/>
            <person name="Grigoriev I.V."/>
            <person name="Debuchy R."/>
            <person name="Gladieux P."/>
            <person name="Thoren M.H."/>
            <person name="Johannesson H."/>
        </authorList>
    </citation>
    <scope>NUCLEOTIDE SEQUENCE</scope>
    <source>
        <strain evidence="2">CBS 315.58</strain>
    </source>
</reference>
<protein>
    <recommendedName>
        <fullName evidence="4">Protein ECM13</fullName>
    </recommendedName>
</protein>
<evidence type="ECO:0000313" key="2">
    <source>
        <dbReference type="EMBL" id="KAK4197429.1"/>
    </source>
</evidence>
<name>A0AAN6XBG7_9PEZI</name>
<feature type="compositionally biased region" description="Polar residues" evidence="1">
    <location>
        <begin position="1"/>
        <end position="14"/>
    </location>
</feature>
<feature type="compositionally biased region" description="Acidic residues" evidence="1">
    <location>
        <begin position="175"/>
        <end position="188"/>
    </location>
</feature>
<sequence>MTFSQPSSTTQSVYPASPSPFHLRKSPRMSIAQTYLLAHRARAKLSSEAARPDHNLRLLVGHANLLDSLMLELADAEREQESWFYQSVRGATQSTPPAHSYNDRHIQWADSVEEPEHDWRVEDAGSDSDSDSDCSYDEEEDDEFDEDVEMADAVVALRRIPSHTSMLPPKGYNYQDEEEDYDMDDEEDYNHLALQRTPSHSGSPSPSSPPELLDDSDSTTDDESSMPPSPPTTMLPAFDDKKSTTIHGATGHGDKDAFYEEGFYLPPRNAARISVY</sequence>
<evidence type="ECO:0000256" key="1">
    <source>
        <dbReference type="SAM" id="MobiDB-lite"/>
    </source>
</evidence>
<evidence type="ECO:0000313" key="3">
    <source>
        <dbReference type="Proteomes" id="UP001303160"/>
    </source>
</evidence>
<reference evidence="2" key="1">
    <citation type="journal article" date="2023" name="Mol. Phylogenet. Evol.">
        <title>Genome-scale phylogeny and comparative genomics of the fungal order Sordariales.</title>
        <authorList>
            <person name="Hensen N."/>
            <person name="Bonometti L."/>
            <person name="Westerberg I."/>
            <person name="Brannstrom I.O."/>
            <person name="Guillou S."/>
            <person name="Cros-Aarteil S."/>
            <person name="Calhoun S."/>
            <person name="Haridas S."/>
            <person name="Kuo A."/>
            <person name="Mondo S."/>
            <person name="Pangilinan J."/>
            <person name="Riley R."/>
            <person name="LaButti K."/>
            <person name="Andreopoulos B."/>
            <person name="Lipzen A."/>
            <person name="Chen C."/>
            <person name="Yan M."/>
            <person name="Daum C."/>
            <person name="Ng V."/>
            <person name="Clum A."/>
            <person name="Steindorff A."/>
            <person name="Ohm R.A."/>
            <person name="Martin F."/>
            <person name="Silar P."/>
            <person name="Natvig D.O."/>
            <person name="Lalanne C."/>
            <person name="Gautier V."/>
            <person name="Ament-Velasquez S.L."/>
            <person name="Kruys A."/>
            <person name="Hutchinson M.I."/>
            <person name="Powell A.J."/>
            <person name="Barry K."/>
            <person name="Miller A.N."/>
            <person name="Grigoriev I.V."/>
            <person name="Debuchy R."/>
            <person name="Gladieux P."/>
            <person name="Hiltunen Thoren M."/>
            <person name="Johannesson H."/>
        </authorList>
    </citation>
    <scope>NUCLEOTIDE SEQUENCE</scope>
    <source>
        <strain evidence="2">CBS 315.58</strain>
    </source>
</reference>
<dbReference type="EMBL" id="MU863963">
    <property type="protein sequence ID" value="KAK4197429.1"/>
    <property type="molecule type" value="Genomic_DNA"/>
</dbReference>
<organism evidence="2 3">
    <name type="scientific">Triangularia verruculosa</name>
    <dbReference type="NCBI Taxonomy" id="2587418"/>
    <lineage>
        <taxon>Eukaryota</taxon>
        <taxon>Fungi</taxon>
        <taxon>Dikarya</taxon>
        <taxon>Ascomycota</taxon>
        <taxon>Pezizomycotina</taxon>
        <taxon>Sordariomycetes</taxon>
        <taxon>Sordariomycetidae</taxon>
        <taxon>Sordariales</taxon>
        <taxon>Podosporaceae</taxon>
        <taxon>Triangularia</taxon>
    </lineage>
</organism>
<proteinExistence type="predicted"/>